<protein>
    <submittedName>
        <fullName evidence="1">Uncharacterized protein</fullName>
    </submittedName>
</protein>
<sequence length="79" mass="8856">MELESMPECYESEVIHGVIASSVLRPHPSSPRASPPLTISPVIPAQPPTSLVFLIVPPQNYPRPVCLEWKEGRKRWIRG</sequence>
<dbReference type="Proteomes" id="UP000324222">
    <property type="component" value="Unassembled WGS sequence"/>
</dbReference>
<proteinExistence type="predicted"/>
<comment type="caution">
    <text evidence="1">The sequence shown here is derived from an EMBL/GenBank/DDBJ whole genome shotgun (WGS) entry which is preliminary data.</text>
</comment>
<name>A0A5B7HUP6_PORTR</name>
<evidence type="ECO:0000313" key="1">
    <source>
        <dbReference type="EMBL" id="MPC72997.1"/>
    </source>
</evidence>
<organism evidence="1 2">
    <name type="scientific">Portunus trituberculatus</name>
    <name type="common">Swimming crab</name>
    <name type="synonym">Neptunus trituberculatus</name>
    <dbReference type="NCBI Taxonomy" id="210409"/>
    <lineage>
        <taxon>Eukaryota</taxon>
        <taxon>Metazoa</taxon>
        <taxon>Ecdysozoa</taxon>
        <taxon>Arthropoda</taxon>
        <taxon>Crustacea</taxon>
        <taxon>Multicrustacea</taxon>
        <taxon>Malacostraca</taxon>
        <taxon>Eumalacostraca</taxon>
        <taxon>Eucarida</taxon>
        <taxon>Decapoda</taxon>
        <taxon>Pleocyemata</taxon>
        <taxon>Brachyura</taxon>
        <taxon>Eubrachyura</taxon>
        <taxon>Portunoidea</taxon>
        <taxon>Portunidae</taxon>
        <taxon>Portuninae</taxon>
        <taxon>Portunus</taxon>
    </lineage>
</organism>
<keyword evidence="2" id="KW-1185">Reference proteome</keyword>
<reference evidence="1 2" key="1">
    <citation type="submission" date="2019-05" db="EMBL/GenBank/DDBJ databases">
        <title>Another draft genome of Portunus trituberculatus and its Hox gene families provides insights of decapod evolution.</title>
        <authorList>
            <person name="Jeong J.-H."/>
            <person name="Song I."/>
            <person name="Kim S."/>
            <person name="Choi T."/>
            <person name="Kim D."/>
            <person name="Ryu S."/>
            <person name="Kim W."/>
        </authorList>
    </citation>
    <scope>NUCLEOTIDE SEQUENCE [LARGE SCALE GENOMIC DNA]</scope>
    <source>
        <tissue evidence="1">Muscle</tissue>
    </source>
</reference>
<evidence type="ECO:0000313" key="2">
    <source>
        <dbReference type="Proteomes" id="UP000324222"/>
    </source>
</evidence>
<dbReference type="EMBL" id="VSRR010035863">
    <property type="protein sequence ID" value="MPC72997.1"/>
    <property type="molecule type" value="Genomic_DNA"/>
</dbReference>
<accession>A0A5B7HUP6</accession>
<gene>
    <name evidence="1" type="ORF">E2C01_067313</name>
</gene>
<dbReference type="AlphaFoldDB" id="A0A5B7HUP6"/>